<accession>A0A8J4EX99</accession>
<comment type="similarity">
    <text evidence="1">Belongs to the VPS26 family.</text>
</comment>
<evidence type="ECO:0000256" key="2">
    <source>
        <dbReference type="ARBA" id="ARBA00022448"/>
    </source>
</evidence>
<dbReference type="Pfam" id="PF03643">
    <property type="entry name" value="Vps26"/>
    <property type="match status" value="1"/>
</dbReference>
<dbReference type="GO" id="GO:0030904">
    <property type="term" value="C:retromer complex"/>
    <property type="evidence" value="ECO:0007669"/>
    <property type="project" value="UniProtKB-ARBA"/>
</dbReference>
<gene>
    <name evidence="5" type="ORF">Vafri_6639</name>
</gene>
<dbReference type="Gene3D" id="2.60.40.640">
    <property type="match status" value="2"/>
</dbReference>
<evidence type="ECO:0000256" key="4">
    <source>
        <dbReference type="SAM" id="MobiDB-lite"/>
    </source>
</evidence>
<name>A0A8J4EX99_9CHLO</name>
<organism evidence="5 6">
    <name type="scientific">Volvox africanus</name>
    <dbReference type="NCBI Taxonomy" id="51714"/>
    <lineage>
        <taxon>Eukaryota</taxon>
        <taxon>Viridiplantae</taxon>
        <taxon>Chlorophyta</taxon>
        <taxon>core chlorophytes</taxon>
        <taxon>Chlorophyceae</taxon>
        <taxon>CS clade</taxon>
        <taxon>Chlamydomonadales</taxon>
        <taxon>Volvocaceae</taxon>
        <taxon>Volvox</taxon>
    </lineage>
</organism>
<dbReference type="PANTHER" id="PTHR12233">
    <property type="entry name" value="VACUOLAR PROTEIN SORTING 26 RELATED"/>
    <property type="match status" value="1"/>
</dbReference>
<dbReference type="AlphaFoldDB" id="A0A8J4EX99"/>
<dbReference type="InterPro" id="IPR014752">
    <property type="entry name" value="Arrestin-like_C"/>
</dbReference>
<feature type="region of interest" description="Disordered" evidence="4">
    <location>
        <begin position="302"/>
        <end position="323"/>
    </location>
</feature>
<evidence type="ECO:0000256" key="1">
    <source>
        <dbReference type="ARBA" id="ARBA00009100"/>
    </source>
</evidence>
<evidence type="ECO:0000256" key="3">
    <source>
        <dbReference type="ARBA" id="ARBA00022927"/>
    </source>
</evidence>
<dbReference type="EMBL" id="BNCO01000009">
    <property type="protein sequence ID" value="GIL50500.1"/>
    <property type="molecule type" value="Genomic_DNA"/>
</dbReference>
<reference evidence="5" key="1">
    <citation type="journal article" date="2021" name="Proc. Natl. Acad. Sci. U.S.A.">
        <title>Three genomes in the algal genus Volvox reveal the fate of a haploid sex-determining region after a transition to homothallism.</title>
        <authorList>
            <person name="Yamamoto K."/>
            <person name="Hamaji T."/>
            <person name="Kawai-Toyooka H."/>
            <person name="Matsuzaki R."/>
            <person name="Takahashi F."/>
            <person name="Nishimura Y."/>
            <person name="Kawachi M."/>
            <person name="Noguchi H."/>
            <person name="Minakuchi Y."/>
            <person name="Umen J.G."/>
            <person name="Toyoda A."/>
            <person name="Nozaki H."/>
        </authorList>
    </citation>
    <scope>NUCLEOTIDE SEQUENCE</scope>
    <source>
        <strain evidence="5">NIES-3780</strain>
    </source>
</reference>
<keyword evidence="2" id="KW-0813">Transport</keyword>
<dbReference type="FunFam" id="2.60.40.640:FF:000015">
    <property type="entry name" value="Vacuolar protein sorting-associated protein 26"/>
    <property type="match status" value="1"/>
</dbReference>
<evidence type="ECO:0008006" key="7">
    <source>
        <dbReference type="Google" id="ProtNLM"/>
    </source>
</evidence>
<feature type="compositionally biased region" description="Low complexity" evidence="4">
    <location>
        <begin position="311"/>
        <end position="323"/>
    </location>
</feature>
<comment type="caution">
    <text evidence="5">The sequence shown here is derived from an EMBL/GenBank/DDBJ whole genome shotgun (WGS) entry which is preliminary data.</text>
</comment>
<evidence type="ECO:0000313" key="6">
    <source>
        <dbReference type="Proteomes" id="UP000747399"/>
    </source>
</evidence>
<dbReference type="GO" id="GO:0006886">
    <property type="term" value="P:intracellular protein transport"/>
    <property type="evidence" value="ECO:0007669"/>
    <property type="project" value="InterPro"/>
</dbReference>
<keyword evidence="6" id="KW-1185">Reference proteome</keyword>
<dbReference type="Proteomes" id="UP000747399">
    <property type="component" value="Unassembled WGS sequence"/>
</dbReference>
<evidence type="ECO:0000313" key="5">
    <source>
        <dbReference type="EMBL" id="GIL50500.1"/>
    </source>
</evidence>
<sequence>MKNILGLVQGAAARIDLEFKNERGQPYKKTAPVKTKTGETEDINLFTNKDNILGEIRVTPLTTKKFEHQGIRVQLVGQIELLSERGSPHDFVNLVRELAPGGELPTSKTFPFEFRNVELQYDSYRGSQVRCRYLLRVTVVGKGMTPDSRRDFPIWVRNYEKLHEPTVPIKMEVGIEDCLHIEFEYDNAKYHLRDVVVGKINFLLVRIKLKYMEIEIKRKETTGSGNTAHNENDTIAKHEIMDGAPVRSESIPIRLYLSPFDLTPTYREVHNKFSVRYFLNLVLVDEEDRRYFKQQEIVLYRKEDGAPPSGPGTTTQGPENGPL</sequence>
<keyword evidence="3" id="KW-0653">Protein transport</keyword>
<proteinExistence type="inferred from homology"/>
<protein>
    <recommendedName>
        <fullName evidence="7">Vacuolar protein sorting-associated protein 26</fullName>
    </recommendedName>
</protein>
<dbReference type="InterPro" id="IPR028934">
    <property type="entry name" value="Vps26-related"/>
</dbReference>